<dbReference type="PANTHER" id="PTHR23235:SF145">
    <property type="entry name" value="KRUPPEL-LIKE FACTOR 1"/>
    <property type="match status" value="1"/>
</dbReference>
<evidence type="ECO:0000313" key="7">
    <source>
        <dbReference type="RefSeq" id="XP_013774349.1"/>
    </source>
</evidence>
<dbReference type="SUPFAM" id="SSF57667">
    <property type="entry name" value="beta-beta-alpha zinc fingers"/>
    <property type="match status" value="1"/>
</dbReference>
<evidence type="ECO:0000256" key="1">
    <source>
        <dbReference type="ARBA" id="ARBA00022723"/>
    </source>
</evidence>
<accession>A0ABM1B3Z3</accession>
<dbReference type="RefSeq" id="XP_013774349.1">
    <property type="nucleotide sequence ID" value="XM_013918895.2"/>
</dbReference>
<dbReference type="PROSITE" id="PS00028">
    <property type="entry name" value="ZINC_FINGER_C2H2_1"/>
    <property type="match status" value="3"/>
</dbReference>
<dbReference type="Proteomes" id="UP000694941">
    <property type="component" value="Unplaced"/>
</dbReference>
<evidence type="ECO:0000256" key="2">
    <source>
        <dbReference type="ARBA" id="ARBA00022771"/>
    </source>
</evidence>
<dbReference type="Gene3D" id="3.30.160.60">
    <property type="entry name" value="Classic Zinc Finger"/>
    <property type="match status" value="3"/>
</dbReference>
<evidence type="ECO:0000313" key="6">
    <source>
        <dbReference type="Proteomes" id="UP000694941"/>
    </source>
</evidence>
<evidence type="ECO:0000259" key="5">
    <source>
        <dbReference type="PROSITE" id="PS50157"/>
    </source>
</evidence>
<keyword evidence="1" id="KW-0479">Metal-binding</keyword>
<name>A0ABM1B3Z3_LIMPO</name>
<keyword evidence="3" id="KW-0862">Zinc</keyword>
<dbReference type="PROSITE" id="PS50157">
    <property type="entry name" value="ZINC_FINGER_C2H2_2"/>
    <property type="match status" value="3"/>
</dbReference>
<feature type="domain" description="C2H2-type" evidence="5">
    <location>
        <begin position="305"/>
        <end position="327"/>
    </location>
</feature>
<evidence type="ECO:0000256" key="4">
    <source>
        <dbReference type="PROSITE-ProRule" id="PRU00042"/>
    </source>
</evidence>
<dbReference type="Pfam" id="PF00096">
    <property type="entry name" value="zf-C2H2"/>
    <property type="match status" value="3"/>
</dbReference>
<dbReference type="PANTHER" id="PTHR23235">
    <property type="entry name" value="KRUEPPEL-LIKE TRANSCRIPTION FACTOR"/>
    <property type="match status" value="1"/>
</dbReference>
<keyword evidence="6" id="KW-1185">Reference proteome</keyword>
<dbReference type="InterPro" id="IPR036236">
    <property type="entry name" value="Znf_C2H2_sf"/>
</dbReference>
<evidence type="ECO:0000256" key="3">
    <source>
        <dbReference type="ARBA" id="ARBA00022833"/>
    </source>
</evidence>
<protein>
    <submittedName>
        <fullName evidence="7">Krueppel-like factor 15</fullName>
    </submittedName>
</protein>
<dbReference type="InterPro" id="IPR013087">
    <property type="entry name" value="Znf_C2H2_type"/>
</dbReference>
<dbReference type="SMART" id="SM00355">
    <property type="entry name" value="ZnF_C2H2"/>
    <property type="match status" value="3"/>
</dbReference>
<proteinExistence type="predicted"/>
<dbReference type="GeneID" id="106459285"/>
<sequence>MEVTLLGENQLALGSNLNLRTNAMEAGLQVAKHQIQKSTETVSQLTKLPQLPGKNCDSPNVVDLSYMQLSADSNYGLQQQYSNNRCIPSRSLAEVAHEMNLVNCQYTQQQPQQQVSSGHIKMVAECKSPSSELLYSYGHISPPASPERIVFHVKKPIGIQKQNRTNPVSNCGNFNNYYEQYVRSQQTGRTIQPSSPRLVTPPSSPHLTDVNNGAKATQPFLVPIAPKTLKKMVNKNDIRKKTFRHSCSYIGCEKTYTKSSHLKAHVRTHTGEKPYQCTWKGCGWKFARSDELTRHYRKHTGVRPFRCSLCDRAFSRSDHLALHIKRHMVL</sequence>
<gene>
    <name evidence="7" type="primary">LOC106459285</name>
</gene>
<feature type="domain" description="C2H2-type" evidence="5">
    <location>
        <begin position="245"/>
        <end position="274"/>
    </location>
</feature>
<organism evidence="6 7">
    <name type="scientific">Limulus polyphemus</name>
    <name type="common">Atlantic horseshoe crab</name>
    <dbReference type="NCBI Taxonomy" id="6850"/>
    <lineage>
        <taxon>Eukaryota</taxon>
        <taxon>Metazoa</taxon>
        <taxon>Ecdysozoa</taxon>
        <taxon>Arthropoda</taxon>
        <taxon>Chelicerata</taxon>
        <taxon>Merostomata</taxon>
        <taxon>Xiphosura</taxon>
        <taxon>Limulidae</taxon>
        <taxon>Limulus</taxon>
    </lineage>
</organism>
<keyword evidence="2 4" id="KW-0863">Zinc-finger</keyword>
<reference evidence="7" key="1">
    <citation type="submission" date="2025-08" db="UniProtKB">
        <authorList>
            <consortium name="RefSeq"/>
        </authorList>
    </citation>
    <scope>IDENTIFICATION</scope>
    <source>
        <tissue evidence="7">Muscle</tissue>
    </source>
</reference>
<feature type="domain" description="C2H2-type" evidence="5">
    <location>
        <begin position="275"/>
        <end position="304"/>
    </location>
</feature>